<organism evidence="1 2">
    <name type="scientific">Corynebacterium durum F0235</name>
    <dbReference type="NCBI Taxonomy" id="1035195"/>
    <lineage>
        <taxon>Bacteria</taxon>
        <taxon>Bacillati</taxon>
        <taxon>Actinomycetota</taxon>
        <taxon>Actinomycetes</taxon>
        <taxon>Mycobacteriales</taxon>
        <taxon>Corynebacteriaceae</taxon>
        <taxon>Corynebacterium</taxon>
    </lineage>
</organism>
<comment type="caution">
    <text evidence="1">The sequence shown here is derived from an EMBL/GenBank/DDBJ whole genome shotgun (WGS) entry which is preliminary data.</text>
</comment>
<dbReference type="EMBL" id="AMEM01000044">
    <property type="protein sequence ID" value="EKX87464.1"/>
    <property type="molecule type" value="Genomic_DNA"/>
</dbReference>
<dbReference type="GeneID" id="84896170"/>
<evidence type="ECO:0000313" key="1">
    <source>
        <dbReference type="EMBL" id="EKX87464.1"/>
    </source>
</evidence>
<dbReference type="AlphaFoldDB" id="L1M900"/>
<dbReference type="Proteomes" id="UP000010445">
    <property type="component" value="Unassembled WGS sequence"/>
</dbReference>
<keyword evidence="2" id="KW-1185">Reference proteome</keyword>
<sequence length="63" mass="7117">MAESIVERMRRQAFASTKRDVHYEEEQLTTETTVCPGCGAGRAEEHGVKECRYCGYVFISADL</sequence>
<name>L1M900_9CORY</name>
<dbReference type="RefSeq" id="WP_006062593.1">
    <property type="nucleotide sequence ID" value="NZ_KB290826.1"/>
</dbReference>
<dbReference type="STRING" id="1035195.HMPREF9997_02790"/>
<gene>
    <name evidence="1" type="ORF">HMPREF9997_02790</name>
</gene>
<dbReference type="HOGENOM" id="CLU_193664_0_0_11"/>
<evidence type="ECO:0000313" key="2">
    <source>
        <dbReference type="Proteomes" id="UP000010445"/>
    </source>
</evidence>
<protein>
    <submittedName>
        <fullName evidence="1">Uncharacterized protein</fullName>
    </submittedName>
</protein>
<dbReference type="PATRIC" id="fig|1035195.3.peg.2502"/>
<accession>L1M900</accession>
<dbReference type="OrthoDB" id="1149873at2"/>
<reference evidence="1 2" key="1">
    <citation type="submission" date="2012-05" db="EMBL/GenBank/DDBJ databases">
        <authorList>
            <person name="Weinstock G."/>
            <person name="Sodergren E."/>
            <person name="Lobos E.A."/>
            <person name="Fulton L."/>
            <person name="Fulton R."/>
            <person name="Courtney L."/>
            <person name="Fronick C."/>
            <person name="O'Laughlin M."/>
            <person name="Godfrey J."/>
            <person name="Wilson R.M."/>
            <person name="Miner T."/>
            <person name="Farmer C."/>
            <person name="Delehaunty K."/>
            <person name="Cordes M."/>
            <person name="Minx P."/>
            <person name="Tomlinson C."/>
            <person name="Chen J."/>
            <person name="Wollam A."/>
            <person name="Pepin K.H."/>
            <person name="Bhonagiri V."/>
            <person name="Zhang X."/>
            <person name="Suruliraj S."/>
            <person name="Warren W."/>
            <person name="Mitreva M."/>
            <person name="Mardis E.R."/>
            <person name="Wilson R.K."/>
        </authorList>
    </citation>
    <scope>NUCLEOTIDE SEQUENCE [LARGE SCALE GENOMIC DNA]</scope>
    <source>
        <strain evidence="1 2">F0235</strain>
    </source>
</reference>
<proteinExistence type="predicted"/>